<evidence type="ECO:0000313" key="4">
    <source>
        <dbReference type="EMBL" id="CAB3264945.1"/>
    </source>
</evidence>
<dbReference type="InterPro" id="IPR055251">
    <property type="entry name" value="SOS1_NGEF_PH"/>
</dbReference>
<dbReference type="PANTHER" id="PTHR13217">
    <property type="entry name" value="PLECKSTRIN HOMOLOGY DOMAIN-CONTAINING FAMILY G MEMBER 7"/>
    <property type="match status" value="1"/>
</dbReference>
<dbReference type="InterPro" id="IPR011993">
    <property type="entry name" value="PH-like_dom_sf"/>
</dbReference>
<evidence type="ECO:0000259" key="2">
    <source>
        <dbReference type="PROSITE" id="PS50003"/>
    </source>
</evidence>
<proteinExistence type="evidence at transcript level"/>
<sequence>MMKASSRSRVQQKQTLKETASLPPDFKCSHRRAGSVVSAFGWAQPINEEPVALDQSIYKGEDFCISPSPNESEESSDDDSDLREVVPIWHSRSFLGVVRMYNHRLSTNSSNFAREEAYPNAPAVVRESRTTKKPLGKTRSDSCAHSLASRATRDEKASYSLEDRATGRRRSETVINNFSQEHRSPVSKPRRTLRSENGDHEPIRPTARRAAVVSTLPDSDLTCLSDTIASMQRNQPVLSAEMKRSRWNFLNFKSKDKDRSGNLKLEEVLHRWKTKDEDLTLVSTLRELTSCKGENRWHRNGSHTTKHSSISAPFHSSTSTRERKRQDAVWELFTSERTYLIDHLLVLQQVFMEPLQELQCDGYLLAVDVRSVFGNLEEVCKVSLDFCRALLNVVEDKTSHHFGCANSIETAFESFGSVLCPPYQRYCTSYTNSITYREELKQNEDFGVFLKWCERNPKCQRLKLNDFLVSPMQHLTKYPLLLRHIAEYTSDKSQNALIETTLLAVQESLKALDGKVSWLTHFQFLQDLQSSISWPPVYELDTKTTLPEPLRHALSIQPCRNLIANPKRQLILDGSLSIVENGRSIEIYALLFDDMMVFTRPRKGKRKASEIPSSLKRHPVLKDGTLLMVHRQPVALDRFMVYDVETEHASSLGVKNAFLVVQENRFQQMTTITMLQASSEDLKRKWLTRLASTAAQWMEKHIYAATSISSPCINRKPDENGLSDQELLNIGTRSRLARQKSVEPSDDLSNETFSVTSDSKSPWLELNGCFIDP</sequence>
<dbReference type="SMART" id="SM00233">
    <property type="entry name" value="PH"/>
    <property type="match status" value="1"/>
</dbReference>
<name>A0A6F9DPX3_9ASCI</name>
<dbReference type="GO" id="GO:0005085">
    <property type="term" value="F:guanyl-nucleotide exchange factor activity"/>
    <property type="evidence" value="ECO:0007669"/>
    <property type="project" value="InterPro"/>
</dbReference>
<feature type="compositionally biased region" description="Polar residues" evidence="1">
    <location>
        <begin position="307"/>
        <end position="319"/>
    </location>
</feature>
<protein>
    <submittedName>
        <fullName evidence="4">Myosin-M heavy chain-like</fullName>
    </submittedName>
</protein>
<gene>
    <name evidence="4" type="primary">Plekhg5</name>
</gene>
<feature type="region of interest" description="Disordered" evidence="1">
    <location>
        <begin position="123"/>
        <end position="168"/>
    </location>
</feature>
<dbReference type="Gene3D" id="2.30.29.30">
    <property type="entry name" value="Pleckstrin-homology domain (PH domain)/Phosphotyrosine-binding domain (PTB)"/>
    <property type="match status" value="1"/>
</dbReference>
<dbReference type="GO" id="GO:0007266">
    <property type="term" value="P:Rho protein signal transduction"/>
    <property type="evidence" value="ECO:0007669"/>
    <property type="project" value="TreeGrafter"/>
</dbReference>
<dbReference type="Pfam" id="PF22697">
    <property type="entry name" value="SOS1_NGEF_PH"/>
    <property type="match status" value="1"/>
</dbReference>
<dbReference type="InterPro" id="IPR001849">
    <property type="entry name" value="PH_domain"/>
</dbReference>
<dbReference type="Gene3D" id="1.20.900.10">
    <property type="entry name" value="Dbl homology (DH) domain"/>
    <property type="match status" value="1"/>
</dbReference>
<dbReference type="SUPFAM" id="SSF48065">
    <property type="entry name" value="DBL homology domain (DH-domain)"/>
    <property type="match status" value="1"/>
</dbReference>
<dbReference type="EMBL" id="LR789083">
    <property type="protein sequence ID" value="CAB3264945.1"/>
    <property type="molecule type" value="mRNA"/>
</dbReference>
<organism evidence="4">
    <name type="scientific">Phallusia mammillata</name>
    <dbReference type="NCBI Taxonomy" id="59560"/>
    <lineage>
        <taxon>Eukaryota</taxon>
        <taxon>Metazoa</taxon>
        <taxon>Chordata</taxon>
        <taxon>Tunicata</taxon>
        <taxon>Ascidiacea</taxon>
        <taxon>Phlebobranchia</taxon>
        <taxon>Ascidiidae</taxon>
        <taxon>Phallusia</taxon>
    </lineage>
</organism>
<feature type="domain" description="PH" evidence="2">
    <location>
        <begin position="569"/>
        <end position="695"/>
    </location>
</feature>
<feature type="compositionally biased region" description="Basic and acidic residues" evidence="1">
    <location>
        <begin position="151"/>
        <end position="168"/>
    </location>
</feature>
<feature type="domain" description="DH" evidence="3">
    <location>
        <begin position="324"/>
        <end position="515"/>
    </location>
</feature>
<feature type="region of interest" description="Disordered" evidence="1">
    <location>
        <begin position="296"/>
        <end position="320"/>
    </location>
</feature>
<accession>A0A6F9DPX3</accession>
<dbReference type="Pfam" id="PF00621">
    <property type="entry name" value="RhoGEF"/>
    <property type="match status" value="1"/>
</dbReference>
<dbReference type="InterPro" id="IPR000219">
    <property type="entry name" value="DH_dom"/>
</dbReference>
<evidence type="ECO:0000259" key="3">
    <source>
        <dbReference type="PROSITE" id="PS50010"/>
    </source>
</evidence>
<feature type="region of interest" description="Disordered" evidence="1">
    <location>
        <begin position="180"/>
        <end position="202"/>
    </location>
</feature>
<dbReference type="PROSITE" id="PS50010">
    <property type="entry name" value="DH_2"/>
    <property type="match status" value="1"/>
</dbReference>
<evidence type="ECO:0000256" key="1">
    <source>
        <dbReference type="SAM" id="MobiDB-lite"/>
    </source>
</evidence>
<dbReference type="SMART" id="SM00325">
    <property type="entry name" value="RhoGEF"/>
    <property type="match status" value="1"/>
</dbReference>
<dbReference type="SUPFAM" id="SSF50729">
    <property type="entry name" value="PH domain-like"/>
    <property type="match status" value="1"/>
</dbReference>
<dbReference type="InterPro" id="IPR040181">
    <property type="entry name" value="PKHG5/7"/>
</dbReference>
<dbReference type="CDD" id="cd00160">
    <property type="entry name" value="RhoGEF"/>
    <property type="match status" value="1"/>
</dbReference>
<dbReference type="InterPro" id="IPR035899">
    <property type="entry name" value="DBL_dom_sf"/>
</dbReference>
<dbReference type="PANTHER" id="PTHR13217:SF6">
    <property type="entry name" value="PLECKSTRIN HOMOLOGY DOMAIN-CONTAINING FAMILY G MEMBER 7"/>
    <property type="match status" value="1"/>
</dbReference>
<dbReference type="AlphaFoldDB" id="A0A6F9DPX3"/>
<dbReference type="PROSITE" id="PS50003">
    <property type="entry name" value="PH_DOMAIN"/>
    <property type="match status" value="1"/>
</dbReference>
<feature type="compositionally biased region" description="Polar residues" evidence="1">
    <location>
        <begin position="750"/>
        <end position="760"/>
    </location>
</feature>
<feature type="compositionally biased region" description="Polar residues" evidence="1">
    <location>
        <begin position="1"/>
        <end position="18"/>
    </location>
</feature>
<feature type="compositionally biased region" description="Basic and acidic residues" evidence="1">
    <location>
        <begin position="193"/>
        <end position="202"/>
    </location>
</feature>
<reference evidence="4" key="1">
    <citation type="submission" date="2020-04" db="EMBL/GenBank/DDBJ databases">
        <authorList>
            <person name="Neveu A P."/>
        </authorList>
    </citation>
    <scope>NUCLEOTIDE SEQUENCE</scope>
    <source>
        <tissue evidence="4">Whole embryo</tissue>
    </source>
</reference>
<feature type="region of interest" description="Disordered" evidence="1">
    <location>
        <begin position="1"/>
        <end position="24"/>
    </location>
</feature>
<feature type="region of interest" description="Disordered" evidence="1">
    <location>
        <begin position="737"/>
        <end position="760"/>
    </location>
</feature>